<dbReference type="InterPro" id="IPR049704">
    <property type="entry name" value="Aminotrans_3_PPA_site"/>
</dbReference>
<evidence type="ECO:0000256" key="1">
    <source>
        <dbReference type="ARBA" id="ARBA00001933"/>
    </source>
</evidence>
<dbReference type="SUPFAM" id="SSF53383">
    <property type="entry name" value="PLP-dependent transferases"/>
    <property type="match status" value="1"/>
</dbReference>
<dbReference type="GO" id="GO:0008483">
    <property type="term" value="F:transaminase activity"/>
    <property type="evidence" value="ECO:0007669"/>
    <property type="project" value="UniProtKB-KW"/>
</dbReference>
<dbReference type="InterPro" id="IPR015421">
    <property type="entry name" value="PyrdxlP-dep_Trfase_major"/>
</dbReference>
<proteinExistence type="inferred from homology"/>
<reference evidence="4 5" key="1">
    <citation type="submission" date="2019-12" db="EMBL/GenBank/DDBJ databases">
        <title>Paenibacillus sp. nov. sp. isolated from soil.</title>
        <authorList>
            <person name="Kim J."/>
            <person name="Jeong S.E."/>
            <person name="Jung H.S."/>
            <person name="Jeon C.O."/>
        </authorList>
    </citation>
    <scope>NUCLEOTIDE SEQUENCE [LARGE SCALE GENOMIC DNA]</scope>
    <source>
        <strain evidence="4 5">5J-6</strain>
    </source>
</reference>
<keyword evidence="2 3" id="KW-0663">Pyridoxal phosphate</keyword>
<comment type="caution">
    <text evidence="4">The sequence shown here is derived from an EMBL/GenBank/DDBJ whole genome shotgun (WGS) entry which is preliminary data.</text>
</comment>
<evidence type="ECO:0000313" key="5">
    <source>
        <dbReference type="Proteomes" id="UP000481087"/>
    </source>
</evidence>
<evidence type="ECO:0000256" key="2">
    <source>
        <dbReference type="ARBA" id="ARBA00022898"/>
    </source>
</evidence>
<dbReference type="InterPro" id="IPR015422">
    <property type="entry name" value="PyrdxlP-dep_Trfase_small"/>
</dbReference>
<gene>
    <name evidence="4" type="ORF">GQF01_08260</name>
</gene>
<protein>
    <submittedName>
        <fullName evidence="4">Aminotransferase class III-fold pyridoxal phosphate-dependent enzyme</fullName>
    </submittedName>
</protein>
<sequence length="415" mass="46216">MKSIEEQASFTQNLAWWEHVQDIIPNGCSTLAKTPERLFPGHMPVCCAEALNARFIDIDGNQWLDCEMAMGTAVWGHARKEIQSAAIQQLSKGTSFSIPSDIELTCGELILERFEGKYSALRFCKSGADAVSGAVRLARAYSHKPIVIATAYHGWHDWSAYGYYGQQADALGIPPEIEKSTVWIGEPTVDRITEVVHQHADKAACIVLCPNEWERDTLFEVVNVCRSNGILVIFDEVTSGIRMGKKATAGEFDIWPDLLCISKGMANGFPLGAVLGNEDLMNLCGQVKFSNAHSSETIALAAAIACEQLMKSAPVWPSWRGATEEVMSELQDELVALNLTGVLALKGTYASFCIRSTAERDFYRDPFREFMVKELASHGIFSKGFFIFSDSHTRIEIMWVKETLKQILRAWPRYQ</sequence>
<dbReference type="RefSeq" id="WP_161406304.1">
    <property type="nucleotide sequence ID" value="NZ_WTUZ01000010.1"/>
</dbReference>
<dbReference type="Gene3D" id="3.40.640.10">
    <property type="entry name" value="Type I PLP-dependent aspartate aminotransferase-like (Major domain)"/>
    <property type="match status" value="1"/>
</dbReference>
<name>A0A6L8UXX4_9BACL</name>
<accession>A0A6L8UXX4</accession>
<dbReference type="PROSITE" id="PS00600">
    <property type="entry name" value="AA_TRANSFER_CLASS_3"/>
    <property type="match status" value="1"/>
</dbReference>
<organism evidence="4 5">
    <name type="scientific">Paenibacillus silvestris</name>
    <dbReference type="NCBI Taxonomy" id="2606219"/>
    <lineage>
        <taxon>Bacteria</taxon>
        <taxon>Bacillati</taxon>
        <taxon>Bacillota</taxon>
        <taxon>Bacilli</taxon>
        <taxon>Bacillales</taxon>
        <taxon>Paenibacillaceae</taxon>
        <taxon>Paenibacillus</taxon>
    </lineage>
</organism>
<dbReference type="PANTHER" id="PTHR43713:SF3">
    <property type="entry name" value="GLUTAMATE-1-SEMIALDEHYDE 2,1-AMINOMUTASE 1, CHLOROPLASTIC-RELATED"/>
    <property type="match status" value="1"/>
</dbReference>
<keyword evidence="4" id="KW-0808">Transferase</keyword>
<dbReference type="PANTHER" id="PTHR43713">
    <property type="entry name" value="GLUTAMATE-1-SEMIALDEHYDE 2,1-AMINOMUTASE"/>
    <property type="match status" value="1"/>
</dbReference>
<comment type="cofactor">
    <cofactor evidence="1">
        <name>pyridoxal 5'-phosphate</name>
        <dbReference type="ChEBI" id="CHEBI:597326"/>
    </cofactor>
</comment>
<dbReference type="Pfam" id="PF00202">
    <property type="entry name" value="Aminotran_3"/>
    <property type="match status" value="2"/>
</dbReference>
<keyword evidence="5" id="KW-1185">Reference proteome</keyword>
<evidence type="ECO:0000256" key="3">
    <source>
        <dbReference type="RuleBase" id="RU003560"/>
    </source>
</evidence>
<dbReference type="EMBL" id="WTUZ01000010">
    <property type="protein sequence ID" value="MZQ82131.1"/>
    <property type="molecule type" value="Genomic_DNA"/>
</dbReference>
<keyword evidence="4" id="KW-0032">Aminotransferase</keyword>
<dbReference type="AlphaFoldDB" id="A0A6L8UXX4"/>
<evidence type="ECO:0000313" key="4">
    <source>
        <dbReference type="EMBL" id="MZQ82131.1"/>
    </source>
</evidence>
<dbReference type="Proteomes" id="UP000481087">
    <property type="component" value="Unassembled WGS sequence"/>
</dbReference>
<comment type="similarity">
    <text evidence="3">Belongs to the class-III pyridoxal-phosphate-dependent aminotransferase family.</text>
</comment>
<dbReference type="InterPro" id="IPR005814">
    <property type="entry name" value="Aminotrans_3"/>
</dbReference>
<dbReference type="InterPro" id="IPR015424">
    <property type="entry name" value="PyrdxlP-dep_Trfase"/>
</dbReference>
<dbReference type="GO" id="GO:0030170">
    <property type="term" value="F:pyridoxal phosphate binding"/>
    <property type="evidence" value="ECO:0007669"/>
    <property type="project" value="InterPro"/>
</dbReference>
<dbReference type="Gene3D" id="3.90.1150.10">
    <property type="entry name" value="Aspartate Aminotransferase, domain 1"/>
    <property type="match status" value="1"/>
</dbReference>